<dbReference type="SMART" id="SM00248">
    <property type="entry name" value="ANK"/>
    <property type="match status" value="2"/>
</dbReference>
<dbReference type="PANTHER" id="PTHR24123:SF33">
    <property type="entry name" value="PROTEIN HOS4"/>
    <property type="match status" value="1"/>
</dbReference>
<organism evidence="4 5">
    <name type="scientific">Leptospira congkakensis</name>
    <dbReference type="NCBI Taxonomy" id="2484932"/>
    <lineage>
        <taxon>Bacteria</taxon>
        <taxon>Pseudomonadati</taxon>
        <taxon>Spirochaetota</taxon>
        <taxon>Spirochaetia</taxon>
        <taxon>Leptospirales</taxon>
        <taxon>Leptospiraceae</taxon>
        <taxon>Leptospira</taxon>
    </lineage>
</organism>
<protein>
    <submittedName>
        <fullName evidence="4">Uncharacterized protein</fullName>
    </submittedName>
</protein>
<feature type="repeat" description="ANK" evidence="3">
    <location>
        <begin position="94"/>
        <end position="126"/>
    </location>
</feature>
<gene>
    <name evidence="4" type="ORF">EHQ69_15160</name>
</gene>
<dbReference type="PROSITE" id="PS50297">
    <property type="entry name" value="ANK_REP_REGION"/>
    <property type="match status" value="2"/>
</dbReference>
<dbReference type="AlphaFoldDB" id="A0A4Z1A4F5"/>
<keyword evidence="2 3" id="KW-0040">ANK repeat</keyword>
<proteinExistence type="predicted"/>
<comment type="caution">
    <text evidence="4">The sequence shown here is derived from an EMBL/GenBank/DDBJ whole genome shotgun (WGS) entry which is preliminary data.</text>
</comment>
<reference evidence="4" key="1">
    <citation type="journal article" date="2019" name="PLoS Negl. Trop. Dis.">
        <title>Revisiting the worldwide diversity of Leptospira species in the environment.</title>
        <authorList>
            <person name="Vincent A.T."/>
            <person name="Schiettekatte O."/>
            <person name="Bourhy P."/>
            <person name="Veyrier F.J."/>
            <person name="Picardeau M."/>
        </authorList>
    </citation>
    <scope>NUCLEOTIDE SEQUENCE [LARGE SCALE GENOMIC DNA]</scope>
    <source>
        <strain evidence="4">201702422</strain>
    </source>
</reference>
<evidence type="ECO:0000313" key="5">
    <source>
        <dbReference type="Proteomes" id="UP000298263"/>
    </source>
</evidence>
<accession>A0A4Z1A4F5</accession>
<name>A0A4Z1A4F5_9LEPT</name>
<evidence type="ECO:0000256" key="1">
    <source>
        <dbReference type="ARBA" id="ARBA00022737"/>
    </source>
</evidence>
<evidence type="ECO:0000256" key="3">
    <source>
        <dbReference type="PROSITE-ProRule" id="PRU00023"/>
    </source>
</evidence>
<evidence type="ECO:0000313" key="4">
    <source>
        <dbReference type="EMBL" id="TGL88781.1"/>
    </source>
</evidence>
<sequence length="317" mass="36322">MKLSISIFLVLFFLINCASDTVLIKNIKSGDVTQASASIENNSPEWDKEGKFGLTPLHYAAEYGHLDLVKKLIEKGADVNAESGTFSEFGAKEGYQTPLHLAVKYGHIEVAKYLISKGADINARTYRHYTIMTIAWKKGLFSNNSSARGIEEKEKAKQVIEFVSSLNSKLDYSNEPLAAEIISYYPVYFQSIDLFQSYMDRNLNLNCCNRVQAPMLGFYNLNSKDEKVRKLSLEILKEILKKDIDLGILHHKIQTTNRTAFQRIFSYDNPEAKEAQKLLLEKFPDIQKPEFALKKAGREAFYTFADLLFFWWFNLIF</sequence>
<dbReference type="PANTHER" id="PTHR24123">
    <property type="entry name" value="ANKYRIN REPEAT-CONTAINING"/>
    <property type="match status" value="1"/>
</dbReference>
<dbReference type="Gene3D" id="1.25.40.20">
    <property type="entry name" value="Ankyrin repeat-containing domain"/>
    <property type="match status" value="1"/>
</dbReference>
<dbReference type="PROSITE" id="PS50088">
    <property type="entry name" value="ANK_REPEAT"/>
    <property type="match status" value="2"/>
</dbReference>
<dbReference type="InterPro" id="IPR051165">
    <property type="entry name" value="Multifunctional_ANK_Repeat"/>
</dbReference>
<keyword evidence="1" id="KW-0677">Repeat</keyword>
<dbReference type="EMBL" id="RQGP01000023">
    <property type="protein sequence ID" value="TGL88781.1"/>
    <property type="molecule type" value="Genomic_DNA"/>
</dbReference>
<dbReference type="Proteomes" id="UP000298263">
    <property type="component" value="Unassembled WGS sequence"/>
</dbReference>
<dbReference type="PRINTS" id="PR01415">
    <property type="entry name" value="ANKYRIN"/>
</dbReference>
<dbReference type="RefSeq" id="WP_135585438.1">
    <property type="nucleotide sequence ID" value="NZ_RQGO01000012.1"/>
</dbReference>
<dbReference type="SUPFAM" id="SSF48403">
    <property type="entry name" value="Ankyrin repeat"/>
    <property type="match status" value="1"/>
</dbReference>
<dbReference type="InterPro" id="IPR002110">
    <property type="entry name" value="Ankyrin_rpt"/>
</dbReference>
<evidence type="ECO:0000256" key="2">
    <source>
        <dbReference type="ARBA" id="ARBA00023043"/>
    </source>
</evidence>
<dbReference type="InterPro" id="IPR036770">
    <property type="entry name" value="Ankyrin_rpt-contain_sf"/>
</dbReference>
<keyword evidence="5" id="KW-1185">Reference proteome</keyword>
<feature type="repeat" description="ANK" evidence="3">
    <location>
        <begin position="52"/>
        <end position="84"/>
    </location>
</feature>
<dbReference type="OrthoDB" id="5622506at2"/>
<dbReference type="Pfam" id="PF12796">
    <property type="entry name" value="Ank_2"/>
    <property type="match status" value="1"/>
</dbReference>